<dbReference type="NCBIfam" id="TIGR00543">
    <property type="entry name" value="isochor_syn"/>
    <property type="match status" value="1"/>
</dbReference>
<evidence type="ECO:0000313" key="7">
    <source>
        <dbReference type="EMBL" id="PWE15078.1"/>
    </source>
</evidence>
<evidence type="ECO:0000256" key="2">
    <source>
        <dbReference type="ARBA" id="ARBA00005297"/>
    </source>
</evidence>
<feature type="domain" description="Chorismate-utilising enzyme C-terminal" evidence="6">
    <location>
        <begin position="126"/>
        <end position="385"/>
    </location>
</feature>
<gene>
    <name evidence="7" type="ORF">DF183_10415</name>
</gene>
<accession>A0A2U2BM36</accession>
<dbReference type="EMBL" id="QEXO01000002">
    <property type="protein sequence ID" value="PWE15078.1"/>
    <property type="molecule type" value="Genomic_DNA"/>
</dbReference>
<evidence type="ECO:0000256" key="3">
    <source>
        <dbReference type="ARBA" id="ARBA00012824"/>
    </source>
</evidence>
<evidence type="ECO:0000259" key="6">
    <source>
        <dbReference type="Pfam" id="PF00425"/>
    </source>
</evidence>
<dbReference type="AlphaFoldDB" id="A0A2U2BM36"/>
<protein>
    <recommendedName>
        <fullName evidence="3">isochorismate synthase</fullName>
        <ecNumber evidence="3">5.4.4.2</ecNumber>
    </recommendedName>
    <alternativeName>
        <fullName evidence="5">Isochorismate mutase</fullName>
    </alternativeName>
</protein>
<dbReference type="InterPro" id="IPR004561">
    <property type="entry name" value="IsoChor_synthase"/>
</dbReference>
<reference evidence="7 8" key="2">
    <citation type="submission" date="2018-05" db="EMBL/GenBank/DDBJ databases">
        <authorList>
            <person name="Lanie J.A."/>
            <person name="Ng W.-L."/>
            <person name="Kazmierczak K.M."/>
            <person name="Andrzejewski T.M."/>
            <person name="Davidsen T.M."/>
            <person name="Wayne K.J."/>
            <person name="Tettelin H."/>
            <person name="Glass J.I."/>
            <person name="Rusch D."/>
            <person name="Podicherti R."/>
            <person name="Tsui H.-C.T."/>
            <person name="Winkler M.E."/>
        </authorList>
    </citation>
    <scope>NUCLEOTIDE SEQUENCE [LARGE SCALE GENOMIC DNA]</scope>
    <source>
        <strain evidence="7 8">YBY</strain>
    </source>
</reference>
<dbReference type="SUPFAM" id="SSF56322">
    <property type="entry name" value="ADC synthase"/>
    <property type="match status" value="1"/>
</dbReference>
<dbReference type="PANTHER" id="PTHR42839:SF2">
    <property type="entry name" value="ISOCHORISMATE SYNTHASE ENTC"/>
    <property type="match status" value="1"/>
</dbReference>
<dbReference type="STRING" id="511.UZ73_09200"/>
<dbReference type="EC" id="5.4.4.2" evidence="3"/>
<dbReference type="InterPro" id="IPR005801">
    <property type="entry name" value="ADC_synthase"/>
</dbReference>
<dbReference type="Proteomes" id="UP000245216">
    <property type="component" value="Unassembled WGS sequence"/>
</dbReference>
<evidence type="ECO:0000256" key="1">
    <source>
        <dbReference type="ARBA" id="ARBA00000799"/>
    </source>
</evidence>
<sequence>MNSRIDDQVRPAAIEEWLQHYRVDSSVFASPTVSLMAHGTALERHTNNAQGQLLDDARTLLSQAAQQGLDAPLLVGVIPFNPSREAYLRVPKEYRRDPVLLRPVQRPPLAKSGNSIASQSLLPDGEGYEDSVSRILATMREQNISKTVMARTVTITLNEALDRRTVLSNMLHSNPAGYTYALPLPGGKAEDPDLFFGASPELLVRRQGDLVTVNPLAGTAPRFADPQRDQASAETLMASSKDLREHAYVIQDVVRILSQFCDSMEVPDGPSLTSTANLWHLSTRISGRLRDPSVSSLELALAMHPTPAVCGLPTQPAMQAIEATEVFDRGYFAGAIGWNDHEGNGEWAVAIRCGHYTQQGLTLSAGAGIVDGSVPALERQETGNKLMTLINSLGLAQDITL</sequence>
<evidence type="ECO:0000256" key="5">
    <source>
        <dbReference type="ARBA" id="ARBA00041564"/>
    </source>
</evidence>
<dbReference type="RefSeq" id="WP_109089033.1">
    <property type="nucleotide sequence ID" value="NZ_CP047670.1"/>
</dbReference>
<dbReference type="Gene3D" id="3.60.120.10">
    <property type="entry name" value="Anthranilate synthase"/>
    <property type="match status" value="1"/>
</dbReference>
<name>A0A2U2BM36_ALCFA</name>
<dbReference type="GO" id="GO:0009697">
    <property type="term" value="P:salicylic acid biosynthetic process"/>
    <property type="evidence" value="ECO:0007669"/>
    <property type="project" value="TreeGrafter"/>
</dbReference>
<proteinExistence type="inferred from homology"/>
<dbReference type="InterPro" id="IPR015890">
    <property type="entry name" value="Chorismate_C"/>
</dbReference>
<evidence type="ECO:0000256" key="4">
    <source>
        <dbReference type="ARBA" id="ARBA00023235"/>
    </source>
</evidence>
<keyword evidence="4" id="KW-0413">Isomerase</keyword>
<organism evidence="7 8">
    <name type="scientific">Alcaligenes faecalis</name>
    <dbReference type="NCBI Taxonomy" id="511"/>
    <lineage>
        <taxon>Bacteria</taxon>
        <taxon>Pseudomonadati</taxon>
        <taxon>Pseudomonadota</taxon>
        <taxon>Betaproteobacteria</taxon>
        <taxon>Burkholderiales</taxon>
        <taxon>Alcaligenaceae</taxon>
        <taxon>Alcaligenes</taxon>
    </lineage>
</organism>
<evidence type="ECO:0000313" key="8">
    <source>
        <dbReference type="Proteomes" id="UP000245216"/>
    </source>
</evidence>
<comment type="caution">
    <text evidence="7">The sequence shown here is derived from an EMBL/GenBank/DDBJ whole genome shotgun (WGS) entry which is preliminary data.</text>
</comment>
<dbReference type="GO" id="GO:0008909">
    <property type="term" value="F:isochorismate synthase activity"/>
    <property type="evidence" value="ECO:0007669"/>
    <property type="project" value="UniProtKB-EC"/>
</dbReference>
<comment type="catalytic activity">
    <reaction evidence="1">
        <text>chorismate = isochorismate</text>
        <dbReference type="Rhea" id="RHEA:18985"/>
        <dbReference type="ChEBI" id="CHEBI:29748"/>
        <dbReference type="ChEBI" id="CHEBI:29780"/>
        <dbReference type="EC" id="5.4.4.2"/>
    </reaction>
</comment>
<dbReference type="PANTHER" id="PTHR42839">
    <property type="entry name" value="ISOCHORISMATE SYNTHASE ENTC"/>
    <property type="match status" value="1"/>
</dbReference>
<comment type="similarity">
    <text evidence="2">Belongs to the isochorismate synthase family.</text>
</comment>
<reference evidence="7 8" key="1">
    <citation type="submission" date="2018-05" db="EMBL/GenBank/DDBJ databases">
        <title>Genome Sequence of an Efficient Indole-Degrading Bacterium, Alcaligenes sp.YBY.</title>
        <authorList>
            <person name="Yang B."/>
        </authorList>
    </citation>
    <scope>NUCLEOTIDE SEQUENCE [LARGE SCALE GENOMIC DNA]</scope>
    <source>
        <strain evidence="7 8">YBY</strain>
    </source>
</reference>
<dbReference type="Pfam" id="PF00425">
    <property type="entry name" value="Chorismate_bind"/>
    <property type="match status" value="1"/>
</dbReference>